<name>A0A5C3QYE3_9AGAR</name>
<accession>A0A5C3QYE3</accession>
<evidence type="ECO:0000313" key="2">
    <source>
        <dbReference type="EMBL" id="TFL06377.1"/>
    </source>
</evidence>
<sequence length="427" mass="47879">MTLSESTPSPKRTATKRKPAAMPGRCPSASEISRNVKHFETWSLYQGCEQVCINDLPAHLKEDVDRVMDVTARIPRSWIKGSCPSGKATSSSSSSCDTHVNQLAIPGFLQFLTTAYDQSPSMFRDDEEDDDTDLAEAQELYGELLVAFSAWKRLRKMRESKEKWSEADFVQNMYNILRSPAIASSTLRAHCSISLPQPTTLPSKSAIAATRILNAKTVSPDGAIFLPFSLAHPLSHSSSSHYKSLKRLVPFAKKSLRSTTTTTTFRDQATPRAHLPDTEGFEFVSCLWEDKKPVHQLLEDAYRQNRMSTAGALRHLHAFRIDAPVFGLVWANGNVQVHVDWWQHHDSNKQSLRSGGRDRASRTSTPVSHLFSVVRQSSHRGLGERLGSRTAWTPPSCLFLTKEHRQLDNDEVPRPDREWFRGVLPAG</sequence>
<organism evidence="2 3">
    <name type="scientific">Pterulicium gracile</name>
    <dbReference type="NCBI Taxonomy" id="1884261"/>
    <lineage>
        <taxon>Eukaryota</taxon>
        <taxon>Fungi</taxon>
        <taxon>Dikarya</taxon>
        <taxon>Basidiomycota</taxon>
        <taxon>Agaricomycotina</taxon>
        <taxon>Agaricomycetes</taxon>
        <taxon>Agaricomycetidae</taxon>
        <taxon>Agaricales</taxon>
        <taxon>Pleurotineae</taxon>
        <taxon>Pterulaceae</taxon>
        <taxon>Pterulicium</taxon>
    </lineage>
</organism>
<dbReference type="AlphaFoldDB" id="A0A5C3QYE3"/>
<dbReference type="EMBL" id="ML178815">
    <property type="protein sequence ID" value="TFL06377.1"/>
    <property type="molecule type" value="Genomic_DNA"/>
</dbReference>
<dbReference type="STRING" id="1884261.A0A5C3QYE3"/>
<feature type="compositionally biased region" description="Polar residues" evidence="1">
    <location>
        <begin position="1"/>
        <end position="12"/>
    </location>
</feature>
<gene>
    <name evidence="2" type="ORF">BDV98DRAFT_559305</name>
</gene>
<evidence type="ECO:0000256" key="1">
    <source>
        <dbReference type="SAM" id="MobiDB-lite"/>
    </source>
</evidence>
<keyword evidence="3" id="KW-1185">Reference proteome</keyword>
<proteinExistence type="predicted"/>
<evidence type="ECO:0000313" key="3">
    <source>
        <dbReference type="Proteomes" id="UP000305067"/>
    </source>
</evidence>
<protein>
    <submittedName>
        <fullName evidence="2">Uncharacterized protein</fullName>
    </submittedName>
</protein>
<reference evidence="2 3" key="1">
    <citation type="journal article" date="2019" name="Nat. Ecol. Evol.">
        <title>Megaphylogeny resolves global patterns of mushroom evolution.</title>
        <authorList>
            <person name="Varga T."/>
            <person name="Krizsan K."/>
            <person name="Foldi C."/>
            <person name="Dima B."/>
            <person name="Sanchez-Garcia M."/>
            <person name="Sanchez-Ramirez S."/>
            <person name="Szollosi G.J."/>
            <person name="Szarkandi J.G."/>
            <person name="Papp V."/>
            <person name="Albert L."/>
            <person name="Andreopoulos W."/>
            <person name="Angelini C."/>
            <person name="Antonin V."/>
            <person name="Barry K.W."/>
            <person name="Bougher N.L."/>
            <person name="Buchanan P."/>
            <person name="Buyck B."/>
            <person name="Bense V."/>
            <person name="Catcheside P."/>
            <person name="Chovatia M."/>
            <person name="Cooper J."/>
            <person name="Damon W."/>
            <person name="Desjardin D."/>
            <person name="Finy P."/>
            <person name="Geml J."/>
            <person name="Haridas S."/>
            <person name="Hughes K."/>
            <person name="Justo A."/>
            <person name="Karasinski D."/>
            <person name="Kautmanova I."/>
            <person name="Kiss B."/>
            <person name="Kocsube S."/>
            <person name="Kotiranta H."/>
            <person name="LaButti K.M."/>
            <person name="Lechner B.E."/>
            <person name="Liimatainen K."/>
            <person name="Lipzen A."/>
            <person name="Lukacs Z."/>
            <person name="Mihaltcheva S."/>
            <person name="Morgado L.N."/>
            <person name="Niskanen T."/>
            <person name="Noordeloos M.E."/>
            <person name="Ohm R.A."/>
            <person name="Ortiz-Santana B."/>
            <person name="Ovrebo C."/>
            <person name="Racz N."/>
            <person name="Riley R."/>
            <person name="Savchenko A."/>
            <person name="Shiryaev A."/>
            <person name="Soop K."/>
            <person name="Spirin V."/>
            <person name="Szebenyi C."/>
            <person name="Tomsovsky M."/>
            <person name="Tulloss R.E."/>
            <person name="Uehling J."/>
            <person name="Grigoriev I.V."/>
            <person name="Vagvolgyi C."/>
            <person name="Papp T."/>
            <person name="Martin F.M."/>
            <person name="Miettinen O."/>
            <person name="Hibbett D.S."/>
            <person name="Nagy L.G."/>
        </authorList>
    </citation>
    <scope>NUCLEOTIDE SEQUENCE [LARGE SCALE GENOMIC DNA]</scope>
    <source>
        <strain evidence="2 3">CBS 309.79</strain>
    </source>
</reference>
<feature type="region of interest" description="Disordered" evidence="1">
    <location>
        <begin position="1"/>
        <end position="29"/>
    </location>
</feature>
<dbReference type="OrthoDB" id="3261881at2759"/>
<dbReference type="Proteomes" id="UP000305067">
    <property type="component" value="Unassembled WGS sequence"/>
</dbReference>